<evidence type="ECO:0000313" key="1">
    <source>
        <dbReference type="EMBL" id="CAI2174995.1"/>
    </source>
</evidence>
<dbReference type="AlphaFoldDB" id="A0A9W4SMS8"/>
<keyword evidence="2" id="KW-1185">Reference proteome</keyword>
<reference evidence="1" key="1">
    <citation type="submission" date="2022-08" db="EMBL/GenBank/DDBJ databases">
        <authorList>
            <person name="Kallberg Y."/>
            <person name="Tangrot J."/>
            <person name="Rosling A."/>
        </authorList>
    </citation>
    <scope>NUCLEOTIDE SEQUENCE</scope>
    <source>
        <strain evidence="1">Wild A</strain>
    </source>
</reference>
<accession>A0A9W4SMS8</accession>
<sequence length="102" mass="12190">MQFMNSSLASLTKNLGYTDEQLALVLCKKVYPYDYIDSQNRFKETELLLYHKFHSTLKDEYHDIYLKTDVFNLADIWTVFRKMSMKYYKLDSSHYVFASSLS</sequence>
<comment type="caution">
    <text evidence="1">The sequence shown here is derived from an EMBL/GenBank/DDBJ whole genome shotgun (WGS) entry which is preliminary data.</text>
</comment>
<dbReference type="OrthoDB" id="2421167at2759"/>
<gene>
    <name evidence="1" type="ORF">FWILDA_LOCUS6870</name>
</gene>
<proteinExistence type="predicted"/>
<evidence type="ECO:0000313" key="2">
    <source>
        <dbReference type="Proteomes" id="UP001153678"/>
    </source>
</evidence>
<dbReference type="EMBL" id="CAMKVN010001294">
    <property type="protein sequence ID" value="CAI2174995.1"/>
    <property type="molecule type" value="Genomic_DNA"/>
</dbReference>
<organism evidence="1 2">
    <name type="scientific">Funneliformis geosporum</name>
    <dbReference type="NCBI Taxonomy" id="1117311"/>
    <lineage>
        <taxon>Eukaryota</taxon>
        <taxon>Fungi</taxon>
        <taxon>Fungi incertae sedis</taxon>
        <taxon>Mucoromycota</taxon>
        <taxon>Glomeromycotina</taxon>
        <taxon>Glomeromycetes</taxon>
        <taxon>Glomerales</taxon>
        <taxon>Glomeraceae</taxon>
        <taxon>Funneliformis</taxon>
    </lineage>
</organism>
<dbReference type="Proteomes" id="UP001153678">
    <property type="component" value="Unassembled WGS sequence"/>
</dbReference>
<name>A0A9W4SMS8_9GLOM</name>
<protein>
    <submittedName>
        <fullName evidence="1">14877_t:CDS:1</fullName>
    </submittedName>
</protein>